<feature type="domain" description="Abortive infection protein-like C-terminal" evidence="1">
    <location>
        <begin position="303"/>
        <end position="378"/>
    </location>
</feature>
<dbReference type="Proteomes" id="UP000095463">
    <property type="component" value="Unassembled WGS sequence"/>
</dbReference>
<dbReference type="InterPro" id="IPR026001">
    <property type="entry name" value="Abi-like_C"/>
</dbReference>
<evidence type="ECO:0000313" key="3">
    <source>
        <dbReference type="EMBL" id="OEO33043.1"/>
    </source>
</evidence>
<comment type="caution">
    <text evidence="3">The sequence shown here is derived from an EMBL/GenBank/DDBJ whole genome shotgun (WGS) entry which is preliminary data.</text>
</comment>
<dbReference type="RefSeq" id="WP_069907819.1">
    <property type="nucleotide sequence ID" value="NZ_LAJE02000040.1"/>
</dbReference>
<dbReference type="AlphaFoldDB" id="A0A1E5XWT0"/>
<evidence type="ECO:0000313" key="4">
    <source>
        <dbReference type="Proteomes" id="UP000095463"/>
    </source>
</evidence>
<dbReference type="EMBL" id="LAJE02000040">
    <property type="protein sequence ID" value="OEO33043.1"/>
    <property type="molecule type" value="Genomic_DNA"/>
</dbReference>
<sequence>MNEHDRLVGQLRSALASKISDTKAYDVPALCERVGLRAGTDQEAFNSKFRYVSTRLQELRADRVVDAARLLLREADSFEIGELLAKLDEYDSTHVSELTRRRILSLFEGSPLATEVDQMEFIKRLWPVADMPSPYANAPLSREVTLEDSIYRHTVNNDDWSQQELLDHLGLLTCSQWQFFRFLEEVTDPIAQSAERQATLVEAINGHLRHDGFQLGVKRRISGSPVYAVAELKRGVPSDEAISATLRAFNPDTVHARWQQALDRRSSDPEGAITVARTLLEDVCKWIIHEAGETYAEKDDLPVLYKKLAGILNLAPDLHTETIFKQILGSCQSIVESLGALRNKISDAHSGGPLRVKPSARHAELAVNLAGTMATFLVSTWRFRQETQSVVKAS</sequence>
<evidence type="ECO:0000259" key="1">
    <source>
        <dbReference type="Pfam" id="PF14355"/>
    </source>
</evidence>
<feature type="domain" description="AbiJ-NTD3" evidence="2">
    <location>
        <begin position="95"/>
        <end position="258"/>
    </location>
</feature>
<dbReference type="Pfam" id="PF14355">
    <property type="entry name" value="Abi_C"/>
    <property type="match status" value="1"/>
</dbReference>
<reference evidence="3 4" key="1">
    <citation type="journal article" date="2015" name="Genome Announc.">
        <title>Genome Assemblies of Three Soil-Associated Devosia species: D. insulae, D. limi, and D. soli.</title>
        <authorList>
            <person name="Hassan Y.I."/>
            <person name="Lepp D."/>
            <person name="Zhou T."/>
        </authorList>
    </citation>
    <scope>NUCLEOTIDE SEQUENCE [LARGE SCALE GENOMIC DNA]</scope>
    <source>
        <strain evidence="3 4">DS-56</strain>
    </source>
</reference>
<accession>A0A1E5XWT0</accession>
<protein>
    <recommendedName>
        <fullName evidence="5">Abortive infection protein-like C-terminal domain-containing protein</fullName>
    </recommendedName>
</protein>
<name>A0A1E5XWT0_9HYPH</name>
<organism evidence="3 4">
    <name type="scientific">Devosia insulae DS-56</name>
    <dbReference type="NCBI Taxonomy" id="1116389"/>
    <lineage>
        <taxon>Bacteria</taxon>
        <taxon>Pseudomonadati</taxon>
        <taxon>Pseudomonadota</taxon>
        <taxon>Alphaproteobacteria</taxon>
        <taxon>Hyphomicrobiales</taxon>
        <taxon>Devosiaceae</taxon>
        <taxon>Devosia</taxon>
    </lineage>
</organism>
<evidence type="ECO:0008006" key="5">
    <source>
        <dbReference type="Google" id="ProtNLM"/>
    </source>
</evidence>
<keyword evidence="4" id="KW-1185">Reference proteome</keyword>
<dbReference type="InterPro" id="IPR041427">
    <property type="entry name" value="AbiJ-NTD3"/>
</dbReference>
<gene>
    <name evidence="3" type="ORF">VW23_008515</name>
</gene>
<dbReference type="Pfam" id="PF18860">
    <property type="entry name" value="AbiJ_NTD3"/>
    <property type="match status" value="1"/>
</dbReference>
<evidence type="ECO:0000259" key="2">
    <source>
        <dbReference type="Pfam" id="PF18860"/>
    </source>
</evidence>
<proteinExistence type="predicted"/>
<dbReference type="OrthoDB" id="7021751at2"/>